<reference evidence="5" key="3">
    <citation type="submission" date="2015-06" db="UniProtKB">
        <authorList>
            <consortium name="EnsemblMetazoa"/>
        </authorList>
    </citation>
    <scope>IDENTIFICATION</scope>
</reference>
<keyword evidence="2" id="KW-0677">Repeat</keyword>
<dbReference type="EnsemblMetazoa" id="CapteT215673">
    <property type="protein sequence ID" value="CapteP215673"/>
    <property type="gene ID" value="CapteG215673"/>
</dbReference>
<feature type="region of interest" description="Disordered" evidence="3">
    <location>
        <begin position="584"/>
        <end position="616"/>
    </location>
</feature>
<dbReference type="OMA" id="HRWINAN"/>
<dbReference type="SMART" id="SM00369">
    <property type="entry name" value="LRR_TYP"/>
    <property type="match status" value="3"/>
</dbReference>
<dbReference type="STRING" id="283909.R7U1F9"/>
<dbReference type="Pfam" id="PF13855">
    <property type="entry name" value="LRR_8"/>
    <property type="match status" value="1"/>
</dbReference>
<gene>
    <name evidence="4" type="ORF">CAPTEDRAFT_215673</name>
</gene>
<proteinExistence type="predicted"/>
<dbReference type="AlphaFoldDB" id="R7U1F9"/>
<dbReference type="Proteomes" id="UP000014760">
    <property type="component" value="Unassembled WGS sequence"/>
</dbReference>
<dbReference type="InterPro" id="IPR003591">
    <property type="entry name" value="Leu-rich_rpt_typical-subtyp"/>
</dbReference>
<sequence length="666" mass="73148">MPIGVIVVSSEHDCTIDGPYRGGEVFPLHIKAGFGWIGKTGDDSCGELSTPAFTALTLSFNFKGLLEVPTGVDPAVTSLSMSFNEIKQLPDYSFSNLTLLNKLTLSYNKIWNIGSLAFEGCPITELKLHNNLLTSFPNLTSIGPTLSILTLGYNRLVNVNGELLEPLIVLKEISMEGETNTLSSDLTFVPSLQATVEELNLAKVNLEDLDDAFRDTIPTLKILELNTGSWVGNNVSNYNFLGATLETLYMVNMQLEEFPVISTLGPTLKYLCLSQNHFLEPITSDKLDVYSVLSRLEVSDCGITTFPDLTSVADTLGFIDLESNNISYLPEDAFTEHHRLYMAKLSDNPFLKMLPNFTTGMMSIYAKNIGLEDLPCSYLQQHPGLLFFTVSGNPFRSFPLECLPGKLYQVELDRTAIEYLPSKNLSHLTKLTKIVLKDSQLKCMDEFTISDTPLKIDLTGINMHCDCCWNWTKKPQFLINAPTLILDDEPCKSPSHLVGIPWSEITIQQLVCGEETTVETTHLDTTIMPDGASLPDTTIMQDETSLSDTTVMPGDTSRPDTTIFPGESSRSDTTKFTYTAAQGKATKATKASPHVPTTPANPSEKLSEATPLSMTDTPEGLLSAKKSHTAFEASAVTSHDIYPELMPTTERAEERFSGLVAAAHVL</sequence>
<protein>
    <recommendedName>
        <fullName evidence="7">LRRCT domain-containing protein</fullName>
    </recommendedName>
</protein>
<evidence type="ECO:0008006" key="7">
    <source>
        <dbReference type="Google" id="ProtNLM"/>
    </source>
</evidence>
<dbReference type="PANTHER" id="PTHR45712:SF22">
    <property type="entry name" value="INSULIN-LIKE GROWTH FACTOR-BINDING PROTEIN COMPLEX ACID LABILE SUBUNIT"/>
    <property type="match status" value="1"/>
</dbReference>
<dbReference type="PROSITE" id="PS51450">
    <property type="entry name" value="LRR"/>
    <property type="match status" value="1"/>
</dbReference>
<dbReference type="InterPro" id="IPR032675">
    <property type="entry name" value="LRR_dom_sf"/>
</dbReference>
<evidence type="ECO:0000256" key="2">
    <source>
        <dbReference type="ARBA" id="ARBA00022737"/>
    </source>
</evidence>
<evidence type="ECO:0000256" key="3">
    <source>
        <dbReference type="SAM" id="MobiDB-lite"/>
    </source>
</evidence>
<dbReference type="EMBL" id="AMQN01011100">
    <property type="status" value="NOT_ANNOTATED_CDS"/>
    <property type="molecule type" value="Genomic_DNA"/>
</dbReference>
<evidence type="ECO:0000313" key="6">
    <source>
        <dbReference type="Proteomes" id="UP000014760"/>
    </source>
</evidence>
<organism evidence="4">
    <name type="scientific">Capitella teleta</name>
    <name type="common">Polychaete worm</name>
    <dbReference type="NCBI Taxonomy" id="283909"/>
    <lineage>
        <taxon>Eukaryota</taxon>
        <taxon>Metazoa</taxon>
        <taxon>Spiralia</taxon>
        <taxon>Lophotrochozoa</taxon>
        <taxon>Annelida</taxon>
        <taxon>Polychaeta</taxon>
        <taxon>Sedentaria</taxon>
        <taxon>Scolecida</taxon>
        <taxon>Capitellidae</taxon>
        <taxon>Capitella</taxon>
    </lineage>
</organism>
<keyword evidence="6" id="KW-1185">Reference proteome</keyword>
<evidence type="ECO:0000313" key="5">
    <source>
        <dbReference type="EnsemblMetazoa" id="CapteP215673"/>
    </source>
</evidence>
<dbReference type="OrthoDB" id="676979at2759"/>
<accession>R7U1F9</accession>
<reference evidence="6" key="1">
    <citation type="submission" date="2012-12" db="EMBL/GenBank/DDBJ databases">
        <authorList>
            <person name="Hellsten U."/>
            <person name="Grimwood J."/>
            <person name="Chapman J.A."/>
            <person name="Shapiro H."/>
            <person name="Aerts A."/>
            <person name="Otillar R.P."/>
            <person name="Terry A.Y."/>
            <person name="Boore J.L."/>
            <person name="Simakov O."/>
            <person name="Marletaz F."/>
            <person name="Cho S.-J."/>
            <person name="Edsinger-Gonzales E."/>
            <person name="Havlak P."/>
            <person name="Kuo D.-H."/>
            <person name="Larsson T."/>
            <person name="Lv J."/>
            <person name="Arendt D."/>
            <person name="Savage R."/>
            <person name="Osoegawa K."/>
            <person name="de Jong P."/>
            <person name="Lindberg D.R."/>
            <person name="Seaver E.C."/>
            <person name="Weisblat D.A."/>
            <person name="Putnam N.H."/>
            <person name="Grigoriev I.V."/>
            <person name="Rokhsar D.S."/>
        </authorList>
    </citation>
    <scope>NUCLEOTIDE SEQUENCE</scope>
    <source>
        <strain evidence="6">I ESC-2004</strain>
    </source>
</reference>
<name>R7U1F9_CAPTE</name>
<dbReference type="Gene3D" id="3.80.10.10">
    <property type="entry name" value="Ribonuclease Inhibitor"/>
    <property type="match status" value="3"/>
</dbReference>
<dbReference type="InterPro" id="IPR050333">
    <property type="entry name" value="SLRP"/>
</dbReference>
<evidence type="ECO:0000313" key="4">
    <source>
        <dbReference type="EMBL" id="ELT97030.1"/>
    </source>
</evidence>
<reference evidence="4 6" key="2">
    <citation type="journal article" date="2013" name="Nature">
        <title>Insights into bilaterian evolution from three spiralian genomes.</title>
        <authorList>
            <person name="Simakov O."/>
            <person name="Marletaz F."/>
            <person name="Cho S.J."/>
            <person name="Edsinger-Gonzales E."/>
            <person name="Havlak P."/>
            <person name="Hellsten U."/>
            <person name="Kuo D.H."/>
            <person name="Larsson T."/>
            <person name="Lv J."/>
            <person name="Arendt D."/>
            <person name="Savage R."/>
            <person name="Osoegawa K."/>
            <person name="de Jong P."/>
            <person name="Grimwood J."/>
            <person name="Chapman J.A."/>
            <person name="Shapiro H."/>
            <person name="Aerts A."/>
            <person name="Otillar R.P."/>
            <person name="Terry A.Y."/>
            <person name="Boore J.L."/>
            <person name="Grigoriev I.V."/>
            <person name="Lindberg D.R."/>
            <person name="Seaver E.C."/>
            <person name="Weisblat D.A."/>
            <person name="Putnam N.H."/>
            <person name="Rokhsar D.S."/>
        </authorList>
    </citation>
    <scope>NUCLEOTIDE SEQUENCE</scope>
    <source>
        <strain evidence="4 6">I ESC-2004</strain>
    </source>
</reference>
<dbReference type="InterPro" id="IPR001611">
    <property type="entry name" value="Leu-rich_rpt"/>
</dbReference>
<keyword evidence="1" id="KW-0433">Leucine-rich repeat</keyword>
<dbReference type="HOGENOM" id="CLU_412364_0_0_1"/>
<dbReference type="PANTHER" id="PTHR45712">
    <property type="entry name" value="AGAP008170-PA"/>
    <property type="match status" value="1"/>
</dbReference>
<evidence type="ECO:0000256" key="1">
    <source>
        <dbReference type="ARBA" id="ARBA00022614"/>
    </source>
</evidence>
<dbReference type="SUPFAM" id="SSF52058">
    <property type="entry name" value="L domain-like"/>
    <property type="match status" value="2"/>
</dbReference>
<dbReference type="EMBL" id="KB308685">
    <property type="protein sequence ID" value="ELT97030.1"/>
    <property type="molecule type" value="Genomic_DNA"/>
</dbReference>
<feature type="region of interest" description="Disordered" evidence="3">
    <location>
        <begin position="547"/>
        <end position="572"/>
    </location>
</feature>